<keyword evidence="13" id="KW-1185">Reference proteome</keyword>
<dbReference type="GO" id="GO:0009252">
    <property type="term" value="P:peptidoglycan biosynthetic process"/>
    <property type="evidence" value="ECO:0007669"/>
    <property type="project" value="UniProtKB-KW"/>
</dbReference>
<dbReference type="GO" id="GO:0008360">
    <property type="term" value="P:regulation of cell shape"/>
    <property type="evidence" value="ECO:0007669"/>
    <property type="project" value="UniProtKB-KW"/>
</dbReference>
<dbReference type="GO" id="GO:0071555">
    <property type="term" value="P:cell wall organization"/>
    <property type="evidence" value="ECO:0007669"/>
    <property type="project" value="UniProtKB-KW"/>
</dbReference>
<dbReference type="InterPro" id="IPR016185">
    <property type="entry name" value="PreATP-grasp_dom_sf"/>
</dbReference>
<evidence type="ECO:0000256" key="10">
    <source>
        <dbReference type="PROSITE-ProRule" id="PRU00409"/>
    </source>
</evidence>
<sequence length="333" mass="37460">MSYKIGLVLDEPKIEMSTDESRSADEQKRITANKIYEVLSKKYEVVNIVADVKIIENLKNSNIDIVFNLSTGVRGESRQSQIPAILEMLGIPYVGSGILAHAMALDKTVAKQIFKYHDVLTPNFQIFHDENEKLNPELKFPLIIKPACEGSGFGIHGDSVVYEEEAVRKKVSKLLKQYQPPILAEEFIEGREFTVGIIGNGKDKTVLPILEIDFKDIPEEYGKFYSFEVKANFGHKTNYYCPAPISNKLEEQIKAMASKAFDALGCRDLARVDVRVRDDVPYILEINSLPGLKPVYSDLTKMAEAAGISYDELIIKILEEAIKRIGKVRRVNS</sequence>
<evidence type="ECO:0000313" key="12">
    <source>
        <dbReference type="EMBL" id="SHI39624.1"/>
    </source>
</evidence>
<protein>
    <submittedName>
        <fullName evidence="12">D-alanine-D-alanine ligase</fullName>
    </submittedName>
</protein>
<dbReference type="RefSeq" id="WP_207648298.1">
    <property type="nucleotide sequence ID" value="NZ_FQZS01000003.1"/>
</dbReference>
<keyword evidence="7" id="KW-0133">Cell shape</keyword>
<dbReference type="InterPro" id="IPR013815">
    <property type="entry name" value="ATP_grasp_subdomain_1"/>
</dbReference>
<dbReference type="PROSITE" id="PS50975">
    <property type="entry name" value="ATP_GRASP"/>
    <property type="match status" value="1"/>
</dbReference>
<organism evidence="12 13">
    <name type="scientific">Lutispora thermophila DSM 19022</name>
    <dbReference type="NCBI Taxonomy" id="1122184"/>
    <lineage>
        <taxon>Bacteria</taxon>
        <taxon>Bacillati</taxon>
        <taxon>Bacillota</taxon>
        <taxon>Clostridia</taxon>
        <taxon>Lutisporales</taxon>
        <taxon>Lutisporaceae</taxon>
        <taxon>Lutispora</taxon>
    </lineage>
</organism>
<evidence type="ECO:0000256" key="1">
    <source>
        <dbReference type="ARBA" id="ARBA00004496"/>
    </source>
</evidence>
<dbReference type="SUPFAM" id="SSF56059">
    <property type="entry name" value="Glutathione synthetase ATP-binding domain-like"/>
    <property type="match status" value="1"/>
</dbReference>
<evidence type="ECO:0000313" key="13">
    <source>
        <dbReference type="Proteomes" id="UP000184442"/>
    </source>
</evidence>
<keyword evidence="4 12" id="KW-0436">Ligase</keyword>
<dbReference type="GO" id="GO:0005524">
    <property type="term" value="F:ATP binding"/>
    <property type="evidence" value="ECO:0007669"/>
    <property type="project" value="UniProtKB-UniRule"/>
</dbReference>
<keyword evidence="6 10" id="KW-0067">ATP-binding</keyword>
<evidence type="ECO:0000256" key="6">
    <source>
        <dbReference type="ARBA" id="ARBA00022840"/>
    </source>
</evidence>
<dbReference type="EMBL" id="FQZS01000003">
    <property type="protein sequence ID" value="SHI39624.1"/>
    <property type="molecule type" value="Genomic_DNA"/>
</dbReference>
<keyword evidence="9" id="KW-0961">Cell wall biogenesis/degradation</keyword>
<gene>
    <name evidence="12" type="ORF">SAMN02745176_00098</name>
</gene>
<dbReference type="PROSITE" id="PS00866">
    <property type="entry name" value="CPSASE_1"/>
    <property type="match status" value="1"/>
</dbReference>
<feature type="domain" description="ATP-grasp" evidence="11">
    <location>
        <begin position="111"/>
        <end position="319"/>
    </location>
</feature>
<evidence type="ECO:0000256" key="7">
    <source>
        <dbReference type="ARBA" id="ARBA00022960"/>
    </source>
</evidence>
<evidence type="ECO:0000259" key="11">
    <source>
        <dbReference type="PROSITE" id="PS50975"/>
    </source>
</evidence>
<dbReference type="InterPro" id="IPR000291">
    <property type="entry name" value="D-Ala_lig_Van_CS"/>
</dbReference>
<accession>A0A1M6ASY7</accession>
<dbReference type="AlphaFoldDB" id="A0A1M6ASY7"/>
<evidence type="ECO:0000256" key="9">
    <source>
        <dbReference type="ARBA" id="ARBA00023316"/>
    </source>
</evidence>
<dbReference type="InterPro" id="IPR005479">
    <property type="entry name" value="CPAse_ATP-bd"/>
</dbReference>
<dbReference type="GO" id="GO:0008716">
    <property type="term" value="F:D-alanine-D-alanine ligase activity"/>
    <property type="evidence" value="ECO:0007669"/>
    <property type="project" value="InterPro"/>
</dbReference>
<evidence type="ECO:0000256" key="8">
    <source>
        <dbReference type="ARBA" id="ARBA00022984"/>
    </source>
</evidence>
<reference evidence="12 13" key="1">
    <citation type="submission" date="2016-11" db="EMBL/GenBank/DDBJ databases">
        <authorList>
            <person name="Jaros S."/>
            <person name="Januszkiewicz K."/>
            <person name="Wedrychowicz H."/>
        </authorList>
    </citation>
    <scope>NUCLEOTIDE SEQUENCE [LARGE SCALE GENOMIC DNA]</scope>
    <source>
        <strain evidence="12 13">DSM 19022</strain>
    </source>
</reference>
<keyword evidence="8" id="KW-0573">Peptidoglycan synthesis</keyword>
<dbReference type="Gene3D" id="3.30.1490.20">
    <property type="entry name" value="ATP-grasp fold, A domain"/>
    <property type="match status" value="1"/>
</dbReference>
<dbReference type="GO" id="GO:0005737">
    <property type="term" value="C:cytoplasm"/>
    <property type="evidence" value="ECO:0007669"/>
    <property type="project" value="UniProtKB-SubCell"/>
</dbReference>
<dbReference type="PROSITE" id="PS00844">
    <property type="entry name" value="DALA_DALA_LIGASE_2"/>
    <property type="match status" value="1"/>
</dbReference>
<proteinExistence type="inferred from homology"/>
<evidence type="ECO:0000256" key="5">
    <source>
        <dbReference type="ARBA" id="ARBA00022741"/>
    </source>
</evidence>
<keyword evidence="5 10" id="KW-0547">Nucleotide-binding</keyword>
<comment type="subcellular location">
    <subcellularLocation>
        <location evidence="1">Cytoplasm</location>
    </subcellularLocation>
</comment>
<evidence type="ECO:0000256" key="2">
    <source>
        <dbReference type="ARBA" id="ARBA00010871"/>
    </source>
</evidence>
<dbReference type="Gene3D" id="3.40.50.20">
    <property type="match status" value="1"/>
</dbReference>
<name>A0A1M6ASY7_9FIRM</name>
<comment type="similarity">
    <text evidence="2">Belongs to the D-alanine--D-alanine ligase family.</text>
</comment>
<dbReference type="Proteomes" id="UP000184442">
    <property type="component" value="Unassembled WGS sequence"/>
</dbReference>
<dbReference type="InterPro" id="IPR011095">
    <property type="entry name" value="Dala_Dala_lig_C"/>
</dbReference>
<dbReference type="GO" id="GO:0046872">
    <property type="term" value="F:metal ion binding"/>
    <property type="evidence" value="ECO:0007669"/>
    <property type="project" value="InterPro"/>
</dbReference>
<dbReference type="Gene3D" id="3.30.470.20">
    <property type="entry name" value="ATP-grasp fold, B domain"/>
    <property type="match status" value="1"/>
</dbReference>
<dbReference type="SUPFAM" id="SSF52440">
    <property type="entry name" value="PreATP-grasp domain"/>
    <property type="match status" value="1"/>
</dbReference>
<dbReference type="PANTHER" id="PTHR23132:SF23">
    <property type="entry name" value="D-ALANINE--D-ALANINE LIGASE B"/>
    <property type="match status" value="1"/>
</dbReference>
<dbReference type="STRING" id="1122184.SAMN02745176_00098"/>
<evidence type="ECO:0000256" key="4">
    <source>
        <dbReference type="ARBA" id="ARBA00022598"/>
    </source>
</evidence>
<keyword evidence="3" id="KW-0963">Cytoplasm</keyword>
<dbReference type="Pfam" id="PF07478">
    <property type="entry name" value="Dala_Dala_lig_C"/>
    <property type="match status" value="1"/>
</dbReference>
<evidence type="ECO:0000256" key="3">
    <source>
        <dbReference type="ARBA" id="ARBA00022490"/>
    </source>
</evidence>
<dbReference type="InterPro" id="IPR011761">
    <property type="entry name" value="ATP-grasp"/>
</dbReference>
<dbReference type="PANTHER" id="PTHR23132">
    <property type="entry name" value="D-ALANINE--D-ALANINE LIGASE"/>
    <property type="match status" value="1"/>
</dbReference>